<dbReference type="InterPro" id="IPR009008">
    <property type="entry name" value="Val/Leu/Ile-tRNA-synth_edit"/>
</dbReference>
<proteinExistence type="inferred from homology"/>
<organism evidence="11 12">
    <name type="scientific">Castanea mollissima</name>
    <name type="common">Chinese chestnut</name>
    <dbReference type="NCBI Taxonomy" id="60419"/>
    <lineage>
        <taxon>Eukaryota</taxon>
        <taxon>Viridiplantae</taxon>
        <taxon>Streptophyta</taxon>
        <taxon>Embryophyta</taxon>
        <taxon>Tracheophyta</taxon>
        <taxon>Spermatophyta</taxon>
        <taxon>Magnoliopsida</taxon>
        <taxon>eudicotyledons</taxon>
        <taxon>Gunneridae</taxon>
        <taxon>Pentapetalae</taxon>
        <taxon>rosids</taxon>
        <taxon>fabids</taxon>
        <taxon>Fagales</taxon>
        <taxon>Fagaceae</taxon>
        <taxon>Castanea</taxon>
    </lineage>
</organism>
<dbReference type="Gene3D" id="3.90.740.10">
    <property type="entry name" value="Valyl/Leucyl/Isoleucyl-tRNA synthetase, editing domain"/>
    <property type="match status" value="1"/>
</dbReference>
<evidence type="ECO:0000256" key="5">
    <source>
        <dbReference type="ARBA" id="ARBA00022840"/>
    </source>
</evidence>
<dbReference type="SUPFAM" id="SSF50677">
    <property type="entry name" value="ValRS/IleRS/LeuRS editing domain"/>
    <property type="match status" value="1"/>
</dbReference>
<reference evidence="11" key="1">
    <citation type="submission" date="2020-03" db="EMBL/GenBank/DDBJ databases">
        <title>Castanea mollissima Vanexum genome sequencing.</title>
        <authorList>
            <person name="Staton M."/>
        </authorList>
    </citation>
    <scope>NUCLEOTIDE SEQUENCE</scope>
    <source>
        <tissue evidence="11">Leaf</tissue>
    </source>
</reference>
<protein>
    <recommendedName>
        <fullName evidence="2">valine--tRNA ligase</fullName>
        <ecNumber evidence="2">6.1.1.9</ecNumber>
    </recommendedName>
    <alternativeName>
        <fullName evidence="8">Valyl-tRNA synthetase</fullName>
    </alternativeName>
</protein>
<accession>A0A8J4QG01</accession>
<dbReference type="PANTHER" id="PTHR11946:SF109">
    <property type="entry name" value="VALINE--TRNA LIGASE"/>
    <property type="match status" value="1"/>
</dbReference>
<dbReference type="InterPro" id="IPR025709">
    <property type="entry name" value="Leu_tRNA-synth_edit"/>
</dbReference>
<evidence type="ECO:0000256" key="6">
    <source>
        <dbReference type="ARBA" id="ARBA00022917"/>
    </source>
</evidence>
<dbReference type="GO" id="GO:0005524">
    <property type="term" value="F:ATP binding"/>
    <property type="evidence" value="ECO:0007669"/>
    <property type="project" value="UniProtKB-KW"/>
</dbReference>
<dbReference type="Pfam" id="PF13603">
    <property type="entry name" value="tRNA-synt_1_2"/>
    <property type="match status" value="1"/>
</dbReference>
<keyword evidence="7" id="KW-0030">Aminoacyl-tRNA synthetase</keyword>
<dbReference type="OrthoDB" id="629407at2759"/>
<evidence type="ECO:0000256" key="7">
    <source>
        <dbReference type="ARBA" id="ARBA00023146"/>
    </source>
</evidence>
<evidence type="ECO:0000256" key="8">
    <source>
        <dbReference type="ARBA" id="ARBA00029936"/>
    </source>
</evidence>
<keyword evidence="6" id="KW-0648">Protein biosynthesis</keyword>
<name>A0A8J4QG01_9ROSI</name>
<dbReference type="AlphaFoldDB" id="A0A8J4QG01"/>
<feature type="domain" description="Leucyl-tRNA synthetase editing" evidence="10">
    <location>
        <begin position="71"/>
        <end position="129"/>
    </location>
</feature>
<sequence>MLVEHIEIKGRTLLNVPGYDKPVEFGVLTSFAYPLEGELGEIVVATTRVETMLGDTAIAIHPDDPRYNHLHGKYAIHPFNGRKLPIVCDATLVDPKFGSGTVKITPAHDRNDFEVCRGHDLESINIFTDDREINSSGGLEFAGMPRFKAREAVIEALKKKEHYCSYKVFIEVLKVMRCV</sequence>
<dbReference type="FunFam" id="3.90.740.10:FF:000005">
    <property type="entry name" value="Valine--tRNA ligase, mitochondrial"/>
    <property type="match status" value="1"/>
</dbReference>
<evidence type="ECO:0000256" key="1">
    <source>
        <dbReference type="ARBA" id="ARBA00005594"/>
    </source>
</evidence>
<dbReference type="EMBL" id="JRKL02004153">
    <property type="protein sequence ID" value="KAF3953265.1"/>
    <property type="molecule type" value="Genomic_DNA"/>
</dbReference>
<keyword evidence="5" id="KW-0067">ATP-binding</keyword>
<gene>
    <name evidence="11" type="ORF">CMV_021277</name>
</gene>
<evidence type="ECO:0000256" key="4">
    <source>
        <dbReference type="ARBA" id="ARBA00022741"/>
    </source>
</evidence>
<dbReference type="GO" id="GO:0002161">
    <property type="term" value="F:aminoacyl-tRNA deacylase activity"/>
    <property type="evidence" value="ECO:0007669"/>
    <property type="project" value="InterPro"/>
</dbReference>
<dbReference type="InterPro" id="IPR002303">
    <property type="entry name" value="Valyl-tRNA_ligase"/>
</dbReference>
<dbReference type="EC" id="6.1.1.9" evidence="2"/>
<dbReference type="GO" id="GO:0004832">
    <property type="term" value="F:valine-tRNA ligase activity"/>
    <property type="evidence" value="ECO:0007669"/>
    <property type="project" value="UniProtKB-EC"/>
</dbReference>
<dbReference type="PANTHER" id="PTHR11946">
    <property type="entry name" value="VALYL-TRNA SYNTHETASES"/>
    <property type="match status" value="1"/>
</dbReference>
<dbReference type="Proteomes" id="UP000737018">
    <property type="component" value="Unassembled WGS sequence"/>
</dbReference>
<evidence type="ECO:0000256" key="2">
    <source>
        <dbReference type="ARBA" id="ARBA00013169"/>
    </source>
</evidence>
<keyword evidence="12" id="KW-1185">Reference proteome</keyword>
<evidence type="ECO:0000259" key="10">
    <source>
        <dbReference type="Pfam" id="PF13603"/>
    </source>
</evidence>
<keyword evidence="4" id="KW-0547">Nucleotide-binding</keyword>
<comment type="similarity">
    <text evidence="1">Belongs to the class-I aminoacyl-tRNA synthetase family.</text>
</comment>
<dbReference type="GO" id="GO:0006438">
    <property type="term" value="P:valyl-tRNA aminoacylation"/>
    <property type="evidence" value="ECO:0007669"/>
    <property type="project" value="InterPro"/>
</dbReference>
<evidence type="ECO:0000313" key="11">
    <source>
        <dbReference type="EMBL" id="KAF3953265.1"/>
    </source>
</evidence>
<dbReference type="GO" id="GO:0005829">
    <property type="term" value="C:cytosol"/>
    <property type="evidence" value="ECO:0007669"/>
    <property type="project" value="TreeGrafter"/>
</dbReference>
<evidence type="ECO:0000313" key="12">
    <source>
        <dbReference type="Proteomes" id="UP000737018"/>
    </source>
</evidence>
<evidence type="ECO:0000256" key="3">
    <source>
        <dbReference type="ARBA" id="ARBA00022598"/>
    </source>
</evidence>
<comment type="catalytic activity">
    <reaction evidence="9">
        <text>tRNA(Val) + L-valine + ATP = L-valyl-tRNA(Val) + AMP + diphosphate</text>
        <dbReference type="Rhea" id="RHEA:10704"/>
        <dbReference type="Rhea" id="RHEA-COMP:9672"/>
        <dbReference type="Rhea" id="RHEA-COMP:9708"/>
        <dbReference type="ChEBI" id="CHEBI:30616"/>
        <dbReference type="ChEBI" id="CHEBI:33019"/>
        <dbReference type="ChEBI" id="CHEBI:57762"/>
        <dbReference type="ChEBI" id="CHEBI:78442"/>
        <dbReference type="ChEBI" id="CHEBI:78537"/>
        <dbReference type="ChEBI" id="CHEBI:456215"/>
        <dbReference type="EC" id="6.1.1.9"/>
    </reaction>
</comment>
<keyword evidence="3" id="KW-0436">Ligase</keyword>
<comment type="caution">
    <text evidence="11">The sequence shown here is derived from an EMBL/GenBank/DDBJ whole genome shotgun (WGS) entry which is preliminary data.</text>
</comment>
<evidence type="ECO:0000256" key="9">
    <source>
        <dbReference type="ARBA" id="ARBA00047552"/>
    </source>
</evidence>